<gene>
    <name evidence="1" type="ORF">dnl_36610</name>
</gene>
<proteinExistence type="predicted"/>
<sequence length="79" mass="8706">MSSVSVRTGDKTVRGTQLWKHRTGVGARNDDMDKYLIKNFITSVGAAPCACPCSEGSHRGLPLQYVTKFMCRCLTHVNC</sequence>
<organism evidence="1 2">
    <name type="scientific">Desulfonema limicola</name>
    <dbReference type="NCBI Taxonomy" id="45656"/>
    <lineage>
        <taxon>Bacteria</taxon>
        <taxon>Pseudomonadati</taxon>
        <taxon>Thermodesulfobacteriota</taxon>
        <taxon>Desulfobacteria</taxon>
        <taxon>Desulfobacterales</taxon>
        <taxon>Desulfococcaceae</taxon>
        <taxon>Desulfonema</taxon>
    </lineage>
</organism>
<protein>
    <submittedName>
        <fullName evidence="1">Uncharacterized protein</fullName>
    </submittedName>
</protein>
<dbReference type="Proteomes" id="UP000663720">
    <property type="component" value="Chromosome"/>
</dbReference>
<reference evidence="1" key="1">
    <citation type="journal article" date="2021" name="Microb. Physiol.">
        <title>Proteogenomic Insights into the Physiology of Marine, Sulfate-Reducing, Filamentous Desulfonema limicola and Desulfonema magnum.</title>
        <authorList>
            <person name="Schnaars V."/>
            <person name="Wohlbrand L."/>
            <person name="Scheve S."/>
            <person name="Hinrichs C."/>
            <person name="Reinhardt R."/>
            <person name="Rabus R."/>
        </authorList>
    </citation>
    <scope>NUCLEOTIDE SEQUENCE</scope>
    <source>
        <strain evidence="1">5ac10</strain>
    </source>
</reference>
<accession>A0A975GHH2</accession>
<dbReference type="AlphaFoldDB" id="A0A975GHH2"/>
<evidence type="ECO:0000313" key="2">
    <source>
        <dbReference type="Proteomes" id="UP000663720"/>
    </source>
</evidence>
<dbReference type="KEGG" id="dli:dnl_36610"/>
<evidence type="ECO:0000313" key="1">
    <source>
        <dbReference type="EMBL" id="QTA81329.1"/>
    </source>
</evidence>
<keyword evidence="2" id="KW-1185">Reference proteome</keyword>
<name>A0A975GHH2_9BACT</name>
<dbReference type="EMBL" id="CP061799">
    <property type="protein sequence ID" value="QTA81329.1"/>
    <property type="molecule type" value="Genomic_DNA"/>
</dbReference>